<dbReference type="SUPFAM" id="SSF50998">
    <property type="entry name" value="Quinoprotein alcohol dehydrogenase-like"/>
    <property type="match status" value="1"/>
</dbReference>
<dbReference type="Proteomes" id="UP000198769">
    <property type="component" value="Unassembled WGS sequence"/>
</dbReference>
<feature type="signal peptide" evidence="2">
    <location>
        <begin position="1"/>
        <end position="20"/>
    </location>
</feature>
<dbReference type="InterPro" id="IPR026444">
    <property type="entry name" value="Secre_tail"/>
</dbReference>
<name>A0A1I5AAX4_CHROL</name>
<feature type="domain" description="Secretion system C-terminal sorting" evidence="3">
    <location>
        <begin position="444"/>
        <end position="514"/>
    </location>
</feature>
<evidence type="ECO:0000313" key="4">
    <source>
        <dbReference type="EMBL" id="SFN59563.1"/>
    </source>
</evidence>
<evidence type="ECO:0000256" key="1">
    <source>
        <dbReference type="ARBA" id="ARBA00022729"/>
    </source>
</evidence>
<keyword evidence="1 2" id="KW-0732">Signal</keyword>
<reference evidence="5" key="1">
    <citation type="submission" date="2016-10" db="EMBL/GenBank/DDBJ databases">
        <authorList>
            <person name="Varghese N."/>
            <person name="Submissions S."/>
        </authorList>
    </citation>
    <scope>NUCLEOTIDE SEQUENCE [LARGE SCALE GENOMIC DNA]</scope>
    <source>
        <strain evidence="5">DSM 25575</strain>
    </source>
</reference>
<gene>
    <name evidence="4" type="ORF">SAMN05421594_3458</name>
</gene>
<feature type="chain" id="PRO_5011687871" evidence="2">
    <location>
        <begin position="21"/>
        <end position="516"/>
    </location>
</feature>
<protein>
    <submittedName>
        <fullName evidence="4">Por secretion system C-terminal sorting domain-containing protein</fullName>
    </submittedName>
</protein>
<dbReference type="RefSeq" id="WP_090025697.1">
    <property type="nucleotide sequence ID" value="NZ_FOVD01000005.1"/>
</dbReference>
<organism evidence="4 5">
    <name type="scientific">Chryseobacterium oleae</name>
    <dbReference type="NCBI Taxonomy" id="491207"/>
    <lineage>
        <taxon>Bacteria</taxon>
        <taxon>Pseudomonadati</taxon>
        <taxon>Bacteroidota</taxon>
        <taxon>Flavobacteriia</taxon>
        <taxon>Flavobacteriales</taxon>
        <taxon>Weeksellaceae</taxon>
        <taxon>Chryseobacterium group</taxon>
        <taxon>Chryseobacterium</taxon>
    </lineage>
</organism>
<evidence type="ECO:0000313" key="5">
    <source>
        <dbReference type="Proteomes" id="UP000198769"/>
    </source>
</evidence>
<sequence>MKYFKFTFLFSLIIYSFLPAQTSPAIQWQKSLGGSQGEYAKSVQQTSDGGYIVAGLSNSTDGDVTGNHGGSDYWIVKLDASGTIQWQKSLGGSTDDNANFIQQTSDGGYIIAGESTSNDGDVTGNHGNFDYWIVKLDASGTLQWQKSLGGSNQDVANCIRQTTDGGYIVAGESYSTNGDVVGNHGISDYWIVKLDASGTMQWQKSLGGTSYEGANSIQQTSDGGYIMAGTGSSTNGDMSVNYGNGDFWIVKLDASGTIQWEKSLMGNLADTAQSIQQTSDGGYIVAGMSNSTNSEIPLMFGTSNYCVAKLDSNGNTLWQKYFGGSGEDHPYSTQQTSDGGYIVAGATGSLDGHITGNHGSFDCWIVKLDNTGNIQWQKPLGGSDFDEAYSIQQTADGGYIIAGMIFSADGNITGYHGNNDAWIVKLSSTQLNTGETQLINKPIIYPNPAKDMIHLDHLPAETVVHITDMSGRNLFTQKYKEKKISIPVSQFNNGVYLIQVQHHGKIVLSEKLMIRK</sequence>
<dbReference type="PANTHER" id="PTHR42754">
    <property type="entry name" value="ENDOGLUCANASE"/>
    <property type="match status" value="1"/>
</dbReference>
<dbReference type="NCBIfam" id="TIGR04183">
    <property type="entry name" value="Por_Secre_tail"/>
    <property type="match status" value="1"/>
</dbReference>
<dbReference type="PANTHER" id="PTHR42754:SF1">
    <property type="entry name" value="LIPOPROTEIN"/>
    <property type="match status" value="1"/>
</dbReference>
<dbReference type="Pfam" id="PF18962">
    <property type="entry name" value="Por_Secre_tail"/>
    <property type="match status" value="1"/>
</dbReference>
<dbReference type="EMBL" id="FOVD01000005">
    <property type="protein sequence ID" value="SFN59563.1"/>
    <property type="molecule type" value="Genomic_DNA"/>
</dbReference>
<keyword evidence="5" id="KW-1185">Reference proteome</keyword>
<dbReference type="AlphaFoldDB" id="A0A1I5AAX4"/>
<dbReference type="InterPro" id="IPR011047">
    <property type="entry name" value="Quinoprotein_ADH-like_sf"/>
</dbReference>
<dbReference type="OrthoDB" id="9811934at2"/>
<evidence type="ECO:0000259" key="3">
    <source>
        <dbReference type="Pfam" id="PF18962"/>
    </source>
</evidence>
<proteinExistence type="predicted"/>
<accession>A0A1I5AAX4</accession>
<evidence type="ECO:0000256" key="2">
    <source>
        <dbReference type="SAM" id="SignalP"/>
    </source>
</evidence>